<reference evidence="1 2" key="1">
    <citation type="journal article" date="2014" name="PLoS Genet.">
        <title>Phylogenetically driven sequencing of extremely halophilic archaea reveals strategies for static and dynamic osmo-response.</title>
        <authorList>
            <person name="Becker E.A."/>
            <person name="Seitzer P.M."/>
            <person name="Tritt A."/>
            <person name="Larsen D."/>
            <person name="Krusor M."/>
            <person name="Yao A.I."/>
            <person name="Wu D."/>
            <person name="Madern D."/>
            <person name="Eisen J.A."/>
            <person name="Darling A.E."/>
            <person name="Facciotti M.T."/>
        </authorList>
    </citation>
    <scope>NUCLEOTIDE SEQUENCE [LARGE SCALE GENOMIC DNA]</scope>
    <source>
        <strain evidence="1 2">DSM 19288</strain>
    </source>
</reference>
<dbReference type="AlphaFoldDB" id="M0DZ65"/>
<name>M0DZ65_9EURY</name>
<dbReference type="OrthoDB" id="372536at2157"/>
<protein>
    <submittedName>
        <fullName evidence="1">Uncharacterized protein</fullName>
    </submittedName>
</protein>
<accession>M0DZ65</accession>
<evidence type="ECO:0000313" key="1">
    <source>
        <dbReference type="EMBL" id="ELZ40801.1"/>
    </source>
</evidence>
<comment type="caution">
    <text evidence="1">The sequence shown here is derived from an EMBL/GenBank/DDBJ whole genome shotgun (WGS) entry which is preliminary data.</text>
</comment>
<organism evidence="1 2">
    <name type="scientific">Halorubrum californiense DSM 19288</name>
    <dbReference type="NCBI Taxonomy" id="1227465"/>
    <lineage>
        <taxon>Archaea</taxon>
        <taxon>Methanobacteriati</taxon>
        <taxon>Methanobacteriota</taxon>
        <taxon>Stenosarchaea group</taxon>
        <taxon>Halobacteria</taxon>
        <taxon>Halobacteriales</taxon>
        <taxon>Haloferacaceae</taxon>
        <taxon>Halorubrum</taxon>
    </lineage>
</organism>
<dbReference type="EMBL" id="AOJK01000067">
    <property type="protein sequence ID" value="ELZ40801.1"/>
    <property type="molecule type" value="Genomic_DNA"/>
</dbReference>
<gene>
    <name evidence="1" type="ORF">C463_14455</name>
</gene>
<evidence type="ECO:0000313" key="2">
    <source>
        <dbReference type="Proteomes" id="UP000011586"/>
    </source>
</evidence>
<proteinExistence type="predicted"/>
<keyword evidence="2" id="KW-1185">Reference proteome</keyword>
<sequence length="79" mass="8705">MGDLGHIAHLTPRSTIAIVLCADFAGPIFELAKNLDALLVRVLVGDAGSERLHVVNRRDTSIDESGVWRFKTLFRCETV</sequence>
<dbReference type="Proteomes" id="UP000011586">
    <property type="component" value="Unassembled WGS sequence"/>
</dbReference>